<dbReference type="EMBL" id="VCGU01000007">
    <property type="protein sequence ID" value="TRY74094.1"/>
    <property type="molecule type" value="Genomic_DNA"/>
</dbReference>
<reference evidence="7 8" key="1">
    <citation type="journal article" date="2018" name="Nat. Ecol. Evol.">
        <title>Genomic signatures of mitonuclear coevolution across populations of Tigriopus californicus.</title>
        <authorList>
            <person name="Barreto F.S."/>
            <person name="Watson E.T."/>
            <person name="Lima T.G."/>
            <person name="Willett C.S."/>
            <person name="Edmands S."/>
            <person name="Li W."/>
            <person name="Burton R.S."/>
        </authorList>
    </citation>
    <scope>NUCLEOTIDE SEQUENCE [LARGE SCALE GENOMIC DNA]</scope>
    <source>
        <strain evidence="7 8">San Diego</strain>
    </source>
</reference>
<dbReference type="PANTHER" id="PTHR46197">
    <property type="entry name" value="PROTEIN ABHD14B-LIKE"/>
    <property type="match status" value="1"/>
</dbReference>
<evidence type="ECO:0000313" key="8">
    <source>
        <dbReference type="Proteomes" id="UP000318571"/>
    </source>
</evidence>
<feature type="compositionally biased region" description="Polar residues" evidence="4">
    <location>
        <begin position="17"/>
        <end position="27"/>
    </location>
</feature>
<feature type="region of interest" description="Disordered" evidence="4">
    <location>
        <begin position="91"/>
        <end position="153"/>
    </location>
</feature>
<dbReference type="AlphaFoldDB" id="A0A553P8T2"/>
<gene>
    <name evidence="7" type="ORF">TCAL_05473</name>
</gene>
<evidence type="ECO:0000256" key="4">
    <source>
        <dbReference type="SAM" id="MobiDB-lite"/>
    </source>
</evidence>
<evidence type="ECO:0000256" key="1">
    <source>
        <dbReference type="ARBA" id="ARBA00004496"/>
    </source>
</evidence>
<dbReference type="Pfam" id="PF12697">
    <property type="entry name" value="Abhydrolase_6"/>
    <property type="match status" value="1"/>
</dbReference>
<dbReference type="PANTHER" id="PTHR46197:SF3">
    <property type="entry name" value="AB HYDROLASE-1 DOMAIN-CONTAINING PROTEIN"/>
    <property type="match status" value="1"/>
</dbReference>
<evidence type="ECO:0000256" key="5">
    <source>
        <dbReference type="SAM" id="Phobius"/>
    </source>
</evidence>
<keyword evidence="5" id="KW-0472">Membrane</keyword>
<feature type="transmembrane region" description="Helical" evidence="5">
    <location>
        <begin position="185"/>
        <end position="213"/>
    </location>
</feature>
<feature type="domain" description="AB hydrolase-1" evidence="6">
    <location>
        <begin position="662"/>
        <end position="763"/>
    </location>
</feature>
<evidence type="ECO:0000256" key="2">
    <source>
        <dbReference type="ARBA" id="ARBA00022490"/>
    </source>
</evidence>
<feature type="compositionally biased region" description="Basic and acidic residues" evidence="4">
    <location>
        <begin position="28"/>
        <end position="37"/>
    </location>
</feature>
<keyword evidence="2" id="KW-0963">Cytoplasm</keyword>
<feature type="compositionally biased region" description="Polar residues" evidence="4">
    <location>
        <begin position="104"/>
        <end position="121"/>
    </location>
</feature>
<dbReference type="InterPro" id="IPR029058">
    <property type="entry name" value="AB_hydrolase_fold"/>
</dbReference>
<dbReference type="STRING" id="6832.A0A553P8T2"/>
<dbReference type="GO" id="GO:0005737">
    <property type="term" value="C:cytoplasm"/>
    <property type="evidence" value="ECO:0007669"/>
    <property type="project" value="UniProtKB-SubCell"/>
</dbReference>
<dbReference type="SUPFAM" id="SSF53474">
    <property type="entry name" value="alpha/beta-Hydrolases"/>
    <property type="match status" value="3"/>
</dbReference>
<protein>
    <recommendedName>
        <fullName evidence="6">AB hydrolase-1 domain-containing protein</fullName>
    </recommendedName>
</protein>
<sequence>MSHRFRLTSEVAPTQIDVSIMTSASTPSKDRSPRPGEADSFMPPSDLHPASYRPASLTVNTSPRNVSIIINPMEASSSSGVGVASLDRYHPDVHVEGGGEAGSNRGSPSQAGTESPGTSQLSPPPSYHDIPGTVPVHQGISRGPPPSYEDAVDVHGDPPSYDSVFGRIRDTHKASRNFIDFLVKLLILLLGTIGCTIACSITVVIPMCMIVIGSVYLNECPAEPYIPVFLIVGGTFSVFKYLLGVITRVCQGENDREHRTTPAQSLISCFLCGWFITGCVWVYRIYKPLMDEMHQGDPHYCNRTVYIFAFWLITIAYIFLGFFTSELPHFSTMKTTVRNPLAALSPWNWNVNSVVLILLLVMGGMALFSHNRFSDMVGVAWKDIDFLALEIPQDIKSAVKQHPSEIRERQVDIQGLKVAYLEALPGSVVEPSGQTVLLLHGQAFKASTWHRELPTLQTISAMGHRAVAIDLPDLVCGYIPVAPVMTNLFTTDQYKAVHTPTLIVYGERDTSLGRTSAQHLVQIPTSSQPQIIPKARHPCYLDDPDRWHALIFNFVRQLKSASAEANKESSESGSMKFFLAFNPKVIFAFVVLFLVFCFLVRDQELEKSRWRLYSYLTSPLPEFPSNILDGCEIVKERVEIQDLTIVALVAKPQEEGSEGLRFLLLHGARQSSGIWINETKTMQTLWALGHTTVAINLPGYGGSSPMNDQVTKAKRGELLIAIMDHFYPQKRVVVVAPSMAGSYALPALFNQSDHFCGFVPIAPVSTTDYDVVQFRQVQVPTLIVVGETDATLGQASTRMLTHIPKASSPQMDFCDLATKIGKSLGKSSKTGFPRDLPKFLNHLLVVLFNGTKAVVVSPSYSGTFSIPLLTQEPDLFCGFVPMSPIIDIDLDGKSVKSIQVPTLIIVSDLDSPTEKESIAVLKAIPTSTEALVLEATEGSFPKDPNVFHTALYNFIEVLNCD</sequence>
<comment type="caution">
    <text evidence="7">The sequence shown here is derived from an EMBL/GenBank/DDBJ whole genome shotgun (WGS) entry which is preliminary data.</text>
</comment>
<feature type="transmembrane region" description="Helical" evidence="5">
    <location>
        <begin position="225"/>
        <end position="246"/>
    </location>
</feature>
<keyword evidence="5" id="KW-1133">Transmembrane helix</keyword>
<feature type="region of interest" description="Disordered" evidence="4">
    <location>
        <begin position="17"/>
        <end position="58"/>
    </location>
</feature>
<evidence type="ECO:0000259" key="6">
    <source>
        <dbReference type="Pfam" id="PF12697"/>
    </source>
</evidence>
<evidence type="ECO:0000313" key="7">
    <source>
        <dbReference type="EMBL" id="TRY74094.1"/>
    </source>
</evidence>
<comment type="subcellular location">
    <subcellularLocation>
        <location evidence="1">Cytoplasm</location>
    </subcellularLocation>
</comment>
<feature type="transmembrane region" description="Helical" evidence="5">
    <location>
        <begin position="306"/>
        <end position="328"/>
    </location>
</feature>
<keyword evidence="8" id="KW-1185">Reference proteome</keyword>
<dbReference type="InterPro" id="IPR000073">
    <property type="entry name" value="AB_hydrolase_1"/>
</dbReference>
<feature type="transmembrane region" description="Helical" evidence="5">
    <location>
        <begin position="266"/>
        <end position="286"/>
    </location>
</feature>
<comment type="similarity">
    <text evidence="3">Belongs to the AB hydrolase superfamily. ABHD14 family.</text>
</comment>
<organism evidence="7 8">
    <name type="scientific">Tigriopus californicus</name>
    <name type="common">Marine copepod</name>
    <dbReference type="NCBI Taxonomy" id="6832"/>
    <lineage>
        <taxon>Eukaryota</taxon>
        <taxon>Metazoa</taxon>
        <taxon>Ecdysozoa</taxon>
        <taxon>Arthropoda</taxon>
        <taxon>Crustacea</taxon>
        <taxon>Multicrustacea</taxon>
        <taxon>Hexanauplia</taxon>
        <taxon>Copepoda</taxon>
        <taxon>Harpacticoida</taxon>
        <taxon>Harpacticidae</taxon>
        <taxon>Tigriopus</taxon>
    </lineage>
</organism>
<proteinExistence type="inferred from homology"/>
<feature type="transmembrane region" description="Helical" evidence="5">
    <location>
        <begin position="577"/>
        <end position="600"/>
    </location>
</feature>
<accession>A0A553P8T2</accession>
<keyword evidence="5" id="KW-0812">Transmembrane</keyword>
<dbReference type="Proteomes" id="UP000318571">
    <property type="component" value="Chromosome 3"/>
</dbReference>
<dbReference type="Gene3D" id="3.40.50.1820">
    <property type="entry name" value="alpha/beta hydrolase"/>
    <property type="match status" value="4"/>
</dbReference>
<name>A0A553P8T2_TIGCA</name>
<feature type="transmembrane region" description="Helical" evidence="5">
    <location>
        <begin position="349"/>
        <end position="368"/>
    </location>
</feature>
<evidence type="ECO:0000256" key="3">
    <source>
        <dbReference type="ARBA" id="ARBA00037942"/>
    </source>
</evidence>